<dbReference type="Proteomes" id="UP000245631">
    <property type="component" value="Unassembled WGS sequence"/>
</dbReference>
<sequence length="595" mass="58629">MRTIKKGATSQSIYVDVLDSASTTGGRKTGLAYNTSSLTAYYVRNQNTAVAITLATLAAANTAWSSGGFKEVDSANMPGIYRLDVPDAAFATGAESVAIVIKGAAGMVQASVDVQLVDNLASDVFARIGAPVGASISADIAGVQADTDNIQTRIPAALVSGRIDASVGAMAAAVLTAAAIAADAITDAKVASDVTIASVTGTVGSVTGAVGSVAGNVGGNVTGSVGSVTGITASDVGAIKAKTDNLPSDPADESLIIAATDAIMGRLGAPSGASVSADVAAVKSDTGAVKAKTDNLPSDPADASDIASAFTALQSHGDSTWATATGFATAASLATTDGKVDSIKAWQDAIAQTAGKLWVLNENGDALPKVDDIKAGVWSATIADYLGGGKAAEILFDGTAAAQSADGKADTIIADIAALPDAPTASEVAVAVWDEALAGHATDGTAGKVLTDTGAAAGTIEGRIGTPNFGDLADDIAHAQGSIDGIGTAVAALNDLSSADVDQSITDAALATAADISAISIPSPSDNADALLAATYEGAETVQDHFRLARAALYGKANGLAGTTVHFRDAADSKNRLTATVDSDGNRSAVATDAT</sequence>
<name>A0A8E2W843_RHILI</name>
<evidence type="ECO:0000313" key="1">
    <source>
        <dbReference type="EMBL" id="PWJ88367.1"/>
    </source>
</evidence>
<dbReference type="RefSeq" id="WP_109670389.1">
    <property type="nucleotide sequence ID" value="NZ_QGGH01000011.1"/>
</dbReference>
<protein>
    <submittedName>
        <fullName evidence="1">Uncharacterized protein</fullName>
    </submittedName>
</protein>
<reference evidence="1 2" key="1">
    <citation type="submission" date="2018-05" db="EMBL/GenBank/DDBJ databases">
        <title>Genomic Encyclopedia of Type Strains, Phase IV (KMG-IV): sequencing the most valuable type-strain genomes for metagenomic binning, comparative biology and taxonomic classification.</title>
        <authorList>
            <person name="Goeker M."/>
        </authorList>
    </citation>
    <scope>NUCLEOTIDE SEQUENCE [LARGE SCALE GENOMIC DNA]</scope>
    <source>
        <strain evidence="1 2">DSM 2626</strain>
    </source>
</reference>
<gene>
    <name evidence="1" type="ORF">C8D77_11189</name>
</gene>
<organism evidence="1 2">
    <name type="scientific">Rhizobium loti</name>
    <name type="common">Mesorhizobium loti</name>
    <dbReference type="NCBI Taxonomy" id="381"/>
    <lineage>
        <taxon>Bacteria</taxon>
        <taxon>Pseudomonadati</taxon>
        <taxon>Pseudomonadota</taxon>
        <taxon>Alphaproteobacteria</taxon>
        <taxon>Hyphomicrobiales</taxon>
        <taxon>Phyllobacteriaceae</taxon>
        <taxon>Mesorhizobium</taxon>
    </lineage>
</organism>
<accession>A0A8E2W843</accession>
<proteinExistence type="predicted"/>
<dbReference type="AlphaFoldDB" id="A0A8E2W843"/>
<dbReference type="GeneID" id="61054866"/>
<comment type="caution">
    <text evidence="1">The sequence shown here is derived from an EMBL/GenBank/DDBJ whole genome shotgun (WGS) entry which is preliminary data.</text>
</comment>
<evidence type="ECO:0000313" key="2">
    <source>
        <dbReference type="Proteomes" id="UP000245631"/>
    </source>
</evidence>
<dbReference type="EMBL" id="QGGH01000011">
    <property type="protein sequence ID" value="PWJ88367.1"/>
    <property type="molecule type" value="Genomic_DNA"/>
</dbReference>